<evidence type="ECO:0000313" key="4">
    <source>
        <dbReference type="Proteomes" id="UP000250241"/>
    </source>
</evidence>
<protein>
    <submittedName>
        <fullName evidence="3">Probable O-methyltransferase</fullName>
    </submittedName>
</protein>
<keyword evidence="1 3" id="KW-0489">Methyltransferase</keyword>
<dbReference type="InterPro" id="IPR007213">
    <property type="entry name" value="Ppm1/Ppm2/Tcmp"/>
</dbReference>
<keyword evidence="2 3" id="KW-0808">Transferase</keyword>
<dbReference type="AlphaFoldDB" id="A0A2Z5R2N9"/>
<dbReference type="KEGG" id="raj:RA11412_2422"/>
<name>A0A2Z5R2N9_9MICC</name>
<sequence>MHPELTDIPETMLWTLHNRAREAARADGCITDPKCLEIYRAIDYDYQAHFGKADGSHGVRSMLFDRQISRFMKEHPDAVIVNLGEGLETQRYRIDSPGTLWVSVDLPAGIDIRERFIAPDERHLHVARNALDTTWFDAVPDGRPVFIAAQGLFMYFTTVEVAALMRSMARRFPGATVMFDYIGRFLSKRTLSEKGWMKTDTYRTPPMPWGVYRNELQPLLSAWLGQQVSVHNVTFELPRGPGKWSVLFIEKYLPQLANKLPGVCWLQLPEADPAS</sequence>
<dbReference type="SUPFAM" id="SSF53335">
    <property type="entry name" value="S-adenosyl-L-methionine-dependent methyltransferases"/>
    <property type="match status" value="1"/>
</dbReference>
<reference evidence="3 4" key="1">
    <citation type="submission" date="2016-10" db="EMBL/GenBank/DDBJ databases">
        <title>Genome sequence of Rothia aeria strain JCM11412.</title>
        <authorList>
            <person name="Nambu T."/>
        </authorList>
    </citation>
    <scope>NUCLEOTIDE SEQUENCE [LARGE SCALE GENOMIC DNA]</scope>
    <source>
        <strain evidence="3 4">JCM 11412</strain>
    </source>
</reference>
<dbReference type="GO" id="GO:0032259">
    <property type="term" value="P:methylation"/>
    <property type="evidence" value="ECO:0007669"/>
    <property type="project" value="UniProtKB-KW"/>
</dbReference>
<dbReference type="RefSeq" id="WP_128088007.1">
    <property type="nucleotide sequence ID" value="NZ_CBDEQU010000083.1"/>
</dbReference>
<dbReference type="PANTHER" id="PTHR43619">
    <property type="entry name" value="S-ADENOSYL-L-METHIONINE-DEPENDENT METHYLTRANSFERASE YKTD-RELATED"/>
    <property type="match status" value="1"/>
</dbReference>
<dbReference type="Gene3D" id="3.40.50.150">
    <property type="entry name" value="Vaccinia Virus protein VP39"/>
    <property type="match status" value="1"/>
</dbReference>
<accession>A0A2Z5R2N9</accession>
<keyword evidence="4" id="KW-1185">Reference proteome</keyword>
<dbReference type="GO" id="GO:0008168">
    <property type="term" value="F:methyltransferase activity"/>
    <property type="evidence" value="ECO:0007669"/>
    <property type="project" value="UniProtKB-KW"/>
</dbReference>
<evidence type="ECO:0000313" key="3">
    <source>
        <dbReference type="EMBL" id="BAV88721.1"/>
    </source>
</evidence>
<dbReference type="EMBL" id="AP017895">
    <property type="protein sequence ID" value="BAV88721.1"/>
    <property type="molecule type" value="Genomic_DNA"/>
</dbReference>
<organism evidence="3 4">
    <name type="scientific">Rothia aeria</name>
    <dbReference type="NCBI Taxonomy" id="172042"/>
    <lineage>
        <taxon>Bacteria</taxon>
        <taxon>Bacillati</taxon>
        <taxon>Actinomycetota</taxon>
        <taxon>Actinomycetes</taxon>
        <taxon>Micrococcales</taxon>
        <taxon>Micrococcaceae</taxon>
        <taxon>Rothia</taxon>
    </lineage>
</organism>
<dbReference type="InterPro" id="IPR029063">
    <property type="entry name" value="SAM-dependent_MTases_sf"/>
</dbReference>
<dbReference type="PANTHER" id="PTHR43619:SF2">
    <property type="entry name" value="S-ADENOSYL-L-METHIONINE-DEPENDENT METHYLTRANSFERASES SUPERFAMILY PROTEIN"/>
    <property type="match status" value="1"/>
</dbReference>
<dbReference type="GeneID" id="93862553"/>
<gene>
    <name evidence="3" type="ORF">RA11412_2422</name>
</gene>
<dbReference type="Proteomes" id="UP000250241">
    <property type="component" value="Chromosome"/>
</dbReference>
<dbReference type="Pfam" id="PF04072">
    <property type="entry name" value="LCM"/>
    <property type="match status" value="1"/>
</dbReference>
<evidence type="ECO:0000256" key="2">
    <source>
        <dbReference type="ARBA" id="ARBA00022679"/>
    </source>
</evidence>
<evidence type="ECO:0000256" key="1">
    <source>
        <dbReference type="ARBA" id="ARBA00022603"/>
    </source>
</evidence>
<proteinExistence type="predicted"/>